<evidence type="ECO:0000313" key="2">
    <source>
        <dbReference type="EMBL" id="SFP83477.1"/>
    </source>
</evidence>
<proteinExistence type="predicted"/>
<name>A0A1I5TDC7_9BACI</name>
<dbReference type="AlphaFoldDB" id="A0A1I5TDC7"/>
<dbReference type="EMBL" id="FOXC01000077">
    <property type="protein sequence ID" value="SFP81055.1"/>
    <property type="molecule type" value="Genomic_DNA"/>
</dbReference>
<gene>
    <name evidence="1" type="ORF">SAMN05421839_1775</name>
    <name evidence="2" type="ORF">SAMN05421839_1952</name>
</gene>
<accession>A0A1I5TDC7</accession>
<sequence length="31" mass="3597">MANLKRNMLELVKNPEGVQKGDEPEIEKVWT</sequence>
<evidence type="ECO:0000313" key="1">
    <source>
        <dbReference type="EMBL" id="SFP81055.1"/>
    </source>
</evidence>
<evidence type="ECO:0000313" key="3">
    <source>
        <dbReference type="Proteomes" id="UP000242243"/>
    </source>
</evidence>
<reference evidence="1 3" key="1">
    <citation type="submission" date="2016-10" db="EMBL/GenBank/DDBJ databases">
        <authorList>
            <person name="de Groot N.N."/>
        </authorList>
    </citation>
    <scope>NUCLEOTIDE SEQUENCE [LARGE SCALE GENOMIC DNA]</scope>
    <source>
        <strain evidence="1 3">DSM 17073</strain>
    </source>
</reference>
<dbReference type="STRING" id="306540.SAMN05421839_1775"/>
<dbReference type="EMBL" id="FOXC01000095">
    <property type="protein sequence ID" value="SFP83477.1"/>
    <property type="molecule type" value="Genomic_DNA"/>
</dbReference>
<dbReference type="Proteomes" id="UP000242243">
    <property type="component" value="Unassembled WGS sequence"/>
</dbReference>
<feature type="non-terminal residue" evidence="1">
    <location>
        <position position="31"/>
    </location>
</feature>
<organism evidence="1 3">
    <name type="scientific">Halolactibacillus halophilus</name>
    <dbReference type="NCBI Taxonomy" id="306540"/>
    <lineage>
        <taxon>Bacteria</taxon>
        <taxon>Bacillati</taxon>
        <taxon>Bacillota</taxon>
        <taxon>Bacilli</taxon>
        <taxon>Bacillales</taxon>
        <taxon>Bacillaceae</taxon>
        <taxon>Halolactibacillus</taxon>
    </lineage>
</organism>
<protein>
    <submittedName>
        <fullName evidence="1">Uncharacterized protein</fullName>
    </submittedName>
</protein>